<dbReference type="OrthoDB" id="8062037at2759"/>
<keyword evidence="1" id="KW-0862">Zinc</keyword>
<name>A0A9N8EFT2_9STRA</name>
<keyword evidence="3" id="KW-0812">Transmembrane</keyword>
<dbReference type="Proteomes" id="UP001153069">
    <property type="component" value="Unassembled WGS sequence"/>
</dbReference>
<evidence type="ECO:0000313" key="5">
    <source>
        <dbReference type="EMBL" id="CAB9520656.1"/>
    </source>
</evidence>
<dbReference type="EMBL" id="CAICTM010001121">
    <property type="protein sequence ID" value="CAB9520656.1"/>
    <property type="molecule type" value="Genomic_DNA"/>
</dbReference>
<dbReference type="AlphaFoldDB" id="A0A9N8EFT2"/>
<organism evidence="5 6">
    <name type="scientific">Seminavis robusta</name>
    <dbReference type="NCBI Taxonomy" id="568900"/>
    <lineage>
        <taxon>Eukaryota</taxon>
        <taxon>Sar</taxon>
        <taxon>Stramenopiles</taxon>
        <taxon>Ochrophyta</taxon>
        <taxon>Bacillariophyta</taxon>
        <taxon>Bacillariophyceae</taxon>
        <taxon>Bacillariophycidae</taxon>
        <taxon>Naviculales</taxon>
        <taxon>Naviculaceae</taxon>
        <taxon>Seminavis</taxon>
    </lineage>
</organism>
<reference evidence="5" key="1">
    <citation type="submission" date="2020-06" db="EMBL/GenBank/DDBJ databases">
        <authorList>
            <consortium name="Plant Systems Biology data submission"/>
        </authorList>
    </citation>
    <scope>NUCLEOTIDE SEQUENCE</scope>
    <source>
        <strain evidence="5">D6</strain>
    </source>
</reference>
<dbReference type="InterPro" id="IPR001841">
    <property type="entry name" value="Znf_RING"/>
</dbReference>
<keyword evidence="3" id="KW-1133">Transmembrane helix</keyword>
<evidence type="ECO:0000256" key="1">
    <source>
        <dbReference type="PROSITE-ProRule" id="PRU00175"/>
    </source>
</evidence>
<dbReference type="InterPro" id="IPR013083">
    <property type="entry name" value="Znf_RING/FYVE/PHD"/>
</dbReference>
<dbReference type="GO" id="GO:0008270">
    <property type="term" value="F:zinc ion binding"/>
    <property type="evidence" value="ECO:0007669"/>
    <property type="project" value="UniProtKB-KW"/>
</dbReference>
<evidence type="ECO:0000256" key="2">
    <source>
        <dbReference type="SAM" id="MobiDB-lite"/>
    </source>
</evidence>
<feature type="compositionally biased region" description="Basic and acidic residues" evidence="2">
    <location>
        <begin position="58"/>
        <end position="73"/>
    </location>
</feature>
<evidence type="ECO:0000313" key="6">
    <source>
        <dbReference type="Proteomes" id="UP001153069"/>
    </source>
</evidence>
<dbReference type="Pfam" id="PF13639">
    <property type="entry name" value="zf-RING_2"/>
    <property type="match status" value="1"/>
</dbReference>
<dbReference type="Gene3D" id="3.30.40.10">
    <property type="entry name" value="Zinc/RING finger domain, C3HC4 (zinc finger)"/>
    <property type="match status" value="1"/>
</dbReference>
<keyword evidence="6" id="KW-1185">Reference proteome</keyword>
<protein>
    <recommendedName>
        <fullName evidence="4">RING-type domain-containing protein</fullName>
    </recommendedName>
</protein>
<evidence type="ECO:0000259" key="4">
    <source>
        <dbReference type="PROSITE" id="PS50089"/>
    </source>
</evidence>
<dbReference type="PANTHER" id="PTHR46719">
    <property type="entry name" value="TRANSCRIPTION FACTOR C2H2 FAMILY-RELATED"/>
    <property type="match status" value="1"/>
</dbReference>
<gene>
    <name evidence="5" type="ORF">SEMRO_1123_G243720.1</name>
</gene>
<comment type="caution">
    <text evidence="5">The sequence shown here is derived from an EMBL/GenBank/DDBJ whole genome shotgun (WGS) entry which is preliminary data.</text>
</comment>
<feature type="domain" description="RING-type" evidence="4">
    <location>
        <begin position="121"/>
        <end position="165"/>
    </location>
</feature>
<dbReference type="PANTHER" id="PTHR46719:SF7">
    <property type="entry name" value="RING-H2 FINGER PROTEIN ATL71-RELATED"/>
    <property type="match status" value="1"/>
</dbReference>
<evidence type="ECO:0000256" key="3">
    <source>
        <dbReference type="SAM" id="Phobius"/>
    </source>
</evidence>
<keyword evidence="3" id="KW-0472">Membrane</keyword>
<proteinExistence type="predicted"/>
<sequence length="173" mass="19654">MKEPWTDDRIIVVTDDDLESEYPSEKYPWLPAFFFVCIVIFAGFVVAGIMYCSRAQEQRRESGKESKREDQNKSLRSSVVCQPYSAKDLSTNRSLCTTGETFSDDSSSQTSGSDDESAAVCDICNQGYRDEEPMSKSNNPSCKHRFHKDCVDKWLRLQNTCPTCNEPFALQNV</sequence>
<dbReference type="InterPro" id="IPR045899">
    <property type="entry name" value="ATL71-like"/>
</dbReference>
<accession>A0A9N8EFT2</accession>
<feature type="transmembrane region" description="Helical" evidence="3">
    <location>
        <begin position="29"/>
        <end position="52"/>
    </location>
</feature>
<feature type="region of interest" description="Disordered" evidence="2">
    <location>
        <begin position="58"/>
        <end position="79"/>
    </location>
</feature>
<keyword evidence="1" id="KW-0863">Zinc-finger</keyword>
<keyword evidence="1" id="KW-0479">Metal-binding</keyword>
<dbReference type="SUPFAM" id="SSF57850">
    <property type="entry name" value="RING/U-box"/>
    <property type="match status" value="1"/>
</dbReference>
<dbReference type="PROSITE" id="PS50089">
    <property type="entry name" value="ZF_RING_2"/>
    <property type="match status" value="1"/>
</dbReference>
<dbReference type="SMART" id="SM00184">
    <property type="entry name" value="RING"/>
    <property type="match status" value="1"/>
</dbReference>